<dbReference type="SUPFAM" id="SSF50998">
    <property type="entry name" value="Quinoprotein alcohol dehydrogenase-like"/>
    <property type="match status" value="1"/>
</dbReference>
<accession>A0A1M4BLC8</accession>
<feature type="region of interest" description="Disordered" evidence="4">
    <location>
        <begin position="28"/>
        <end position="71"/>
    </location>
</feature>
<feature type="repeat" description="WD" evidence="3">
    <location>
        <begin position="421"/>
        <end position="462"/>
    </location>
</feature>
<proteinExistence type="predicted"/>
<dbReference type="PROSITE" id="PS00678">
    <property type="entry name" value="WD_REPEATS_1"/>
    <property type="match status" value="4"/>
</dbReference>
<dbReference type="InterPro" id="IPR015943">
    <property type="entry name" value="WD40/YVTN_repeat-like_dom_sf"/>
</dbReference>
<keyword evidence="1 3" id="KW-0853">WD repeat</keyword>
<dbReference type="Gene3D" id="2.130.10.10">
    <property type="entry name" value="YVTN repeat-like/Quinoprotein amine dehydrogenase"/>
    <property type="match status" value="2"/>
</dbReference>
<evidence type="ECO:0000313" key="5">
    <source>
        <dbReference type="EMBL" id="SAP16351.1"/>
    </source>
</evidence>
<keyword evidence="2" id="KW-0677">Repeat</keyword>
<dbReference type="CDD" id="cd00200">
    <property type="entry name" value="WD40"/>
    <property type="match status" value="1"/>
</dbReference>
<name>A0A1M4BLC8_9ACTN</name>
<gene>
    <name evidence="5" type="ORF">BN4615_P11014</name>
</gene>
<feature type="repeat" description="WD" evidence="3">
    <location>
        <begin position="462"/>
        <end position="503"/>
    </location>
</feature>
<evidence type="ECO:0000256" key="2">
    <source>
        <dbReference type="ARBA" id="ARBA00022737"/>
    </source>
</evidence>
<dbReference type="PRINTS" id="PR00320">
    <property type="entry name" value="GPROTEINBRPT"/>
</dbReference>
<evidence type="ECO:0000256" key="4">
    <source>
        <dbReference type="SAM" id="MobiDB-lite"/>
    </source>
</evidence>
<dbReference type="InterPro" id="IPR001680">
    <property type="entry name" value="WD40_rpt"/>
</dbReference>
<dbReference type="InterPro" id="IPR011047">
    <property type="entry name" value="Quinoprotein_ADH-like_sf"/>
</dbReference>
<dbReference type="InterPro" id="IPR011990">
    <property type="entry name" value="TPR-like_helical_dom_sf"/>
</dbReference>
<sequence>MHEEIRRLADDDSKLVSAAATDRLQSVLLQHPSERPDQQSSAQPTSPPNATAGLRDHSTASKQVPAPTPGPVIDAEASAALEELYTQGLAALYTDRWDEAIGAFRAIVARDRGYKSSQAKLEQARRGQHLSSLYATAAATEDLKTAIERWEAVVAADSDYRDAPTRLAQARHDQAIAQLRTEAAELYRANQWQAVVSVGERLRQLAPDTPDPDGLIASAQTQLNNAKRDQTLAGFYRQAVHHMEAGKWRLALESLTELHRIGGIGSSFKDSLELAARAHRELTRTVAAIGRARLSTTIAVPKAATAVAFNTGGTQLAVAHQAKSALIVDLSGVEQHRLRHGGWMTWIWDVVYSPDGRFVATAGEDKTARIWDTATGTELLQITHGDQVRGVAFSPDGQRLATASIDKTARIWDATTGTELLRIAQDQALGVAFSPDGRFVATASADKTARIWHATTGTELLQITHGDQVRGVAFSPDGQRLATASIDKTARIWDATTGTELLQITHSDQVRGVAFSPDGRFVATASADKTARIWDATTGTEGLRGTHTSVVWGVAFSPDGRYFASCGDDRTVQLWHLREDE</sequence>
<dbReference type="Pfam" id="PF00400">
    <property type="entry name" value="WD40"/>
    <property type="match status" value="6"/>
</dbReference>
<dbReference type="PROSITE" id="PS50082">
    <property type="entry name" value="WD_REPEATS_2"/>
    <property type="match status" value="6"/>
</dbReference>
<dbReference type="SUPFAM" id="SSF48452">
    <property type="entry name" value="TPR-like"/>
    <property type="match status" value="1"/>
</dbReference>
<protein>
    <submittedName>
        <fullName evidence="5">High-affnity carbon uptake protein Hat/HatR</fullName>
    </submittedName>
</protein>
<evidence type="ECO:0000256" key="1">
    <source>
        <dbReference type="ARBA" id="ARBA00022574"/>
    </source>
</evidence>
<feature type="repeat" description="WD" evidence="3">
    <location>
        <begin position="544"/>
        <end position="581"/>
    </location>
</feature>
<dbReference type="PANTHER" id="PTHR44129">
    <property type="entry name" value="WD REPEAT-CONTAINING PROTEIN POP1"/>
    <property type="match status" value="1"/>
</dbReference>
<dbReference type="InterPro" id="IPR020472">
    <property type="entry name" value="WD40_PAC1"/>
</dbReference>
<organism evidence="5">
    <name type="scientific">Nonomuraea gerenzanensis</name>
    <dbReference type="NCBI Taxonomy" id="93944"/>
    <lineage>
        <taxon>Bacteria</taxon>
        <taxon>Bacillati</taxon>
        <taxon>Actinomycetota</taxon>
        <taxon>Actinomycetes</taxon>
        <taxon>Streptosporangiales</taxon>
        <taxon>Streptosporangiaceae</taxon>
        <taxon>Nonomuraea</taxon>
    </lineage>
</organism>
<dbReference type="Gene3D" id="1.25.40.10">
    <property type="entry name" value="Tetratricopeptide repeat domain"/>
    <property type="match status" value="1"/>
</dbReference>
<feature type="repeat" description="WD" evidence="3">
    <location>
        <begin position="503"/>
        <end position="544"/>
    </location>
</feature>
<feature type="repeat" description="WD" evidence="3">
    <location>
        <begin position="381"/>
        <end position="422"/>
    </location>
</feature>
<dbReference type="EMBL" id="LT559121">
    <property type="protein sequence ID" value="SAP16351.1"/>
    <property type="molecule type" value="Genomic_DNA"/>
</dbReference>
<evidence type="ECO:0000256" key="3">
    <source>
        <dbReference type="PROSITE-ProRule" id="PRU00221"/>
    </source>
</evidence>
<feature type="repeat" description="WD" evidence="3">
    <location>
        <begin position="347"/>
        <end position="381"/>
    </location>
</feature>
<dbReference type="InterPro" id="IPR050349">
    <property type="entry name" value="WD_LIS1/nudF_dynein_reg"/>
</dbReference>
<dbReference type="PROSITE" id="PS50294">
    <property type="entry name" value="WD_REPEATS_REGION"/>
    <property type="match status" value="6"/>
</dbReference>
<dbReference type="AlphaFoldDB" id="A0A1M4BLC8"/>
<reference evidence="5" key="1">
    <citation type="submission" date="2016-04" db="EMBL/GenBank/DDBJ databases">
        <authorList>
            <person name="Evans L.H."/>
            <person name="Alamgir A."/>
            <person name="Owens N."/>
            <person name="Weber N.D."/>
            <person name="Virtaneva K."/>
            <person name="Barbian K."/>
            <person name="Babar A."/>
            <person name="Rosenke K."/>
        </authorList>
    </citation>
    <scope>NUCLEOTIDE SEQUENCE</scope>
    <source>
        <strain evidence="5">Nono1</strain>
    </source>
</reference>
<dbReference type="InterPro" id="IPR019775">
    <property type="entry name" value="WD40_repeat_CS"/>
</dbReference>
<dbReference type="SMART" id="SM00320">
    <property type="entry name" value="WD40"/>
    <property type="match status" value="7"/>
</dbReference>